<sequence>MSSSHLMTQTATENFNNFIHTPPANSSTGASPVNVNSLYIMTRRKLIFGTCKGCGKPNDRFNECNSCADWINQQMAYLKQMENLIEIRRLRICEQKLMCKFGDDKEDPKKM</sequence>
<dbReference type="EMBL" id="CAJVPT010000539">
    <property type="protein sequence ID" value="CAG8446084.1"/>
    <property type="molecule type" value="Genomic_DNA"/>
</dbReference>
<accession>A0ACA9K1C3</accession>
<comment type="caution">
    <text evidence="1">The sequence shown here is derived from an EMBL/GenBank/DDBJ whole genome shotgun (WGS) entry which is preliminary data.</text>
</comment>
<proteinExistence type="predicted"/>
<name>A0ACA9K1C3_9GLOM</name>
<protein>
    <submittedName>
        <fullName evidence="1">3517_t:CDS:1</fullName>
    </submittedName>
</protein>
<gene>
    <name evidence="1" type="ORF">ACOLOM_LOCUS516</name>
</gene>
<evidence type="ECO:0000313" key="2">
    <source>
        <dbReference type="Proteomes" id="UP000789525"/>
    </source>
</evidence>
<evidence type="ECO:0000313" key="1">
    <source>
        <dbReference type="EMBL" id="CAG8446084.1"/>
    </source>
</evidence>
<reference evidence="1" key="1">
    <citation type="submission" date="2021-06" db="EMBL/GenBank/DDBJ databases">
        <authorList>
            <person name="Kallberg Y."/>
            <person name="Tangrot J."/>
            <person name="Rosling A."/>
        </authorList>
    </citation>
    <scope>NUCLEOTIDE SEQUENCE</scope>
    <source>
        <strain evidence="1">CL356</strain>
    </source>
</reference>
<organism evidence="1 2">
    <name type="scientific">Acaulospora colombiana</name>
    <dbReference type="NCBI Taxonomy" id="27376"/>
    <lineage>
        <taxon>Eukaryota</taxon>
        <taxon>Fungi</taxon>
        <taxon>Fungi incertae sedis</taxon>
        <taxon>Mucoromycota</taxon>
        <taxon>Glomeromycotina</taxon>
        <taxon>Glomeromycetes</taxon>
        <taxon>Diversisporales</taxon>
        <taxon>Acaulosporaceae</taxon>
        <taxon>Acaulospora</taxon>
    </lineage>
</organism>
<dbReference type="Proteomes" id="UP000789525">
    <property type="component" value="Unassembled WGS sequence"/>
</dbReference>
<keyword evidence="2" id="KW-1185">Reference proteome</keyword>